<dbReference type="KEGG" id="mcau:MIT9_P2065"/>
<name>A0AAU9C5S5_9GAMM</name>
<keyword evidence="1" id="KW-0472">Membrane</keyword>
<organism evidence="2 3">
    <name type="scientific">Methylomarinovum caldicuralii</name>
    <dbReference type="NCBI Taxonomy" id="438856"/>
    <lineage>
        <taxon>Bacteria</taxon>
        <taxon>Pseudomonadati</taxon>
        <taxon>Pseudomonadota</taxon>
        <taxon>Gammaproteobacteria</taxon>
        <taxon>Methylococcales</taxon>
        <taxon>Methylothermaceae</taxon>
        <taxon>Methylomarinovum</taxon>
    </lineage>
</organism>
<gene>
    <name evidence="2" type="ORF">MIT9_P2065</name>
</gene>
<feature type="transmembrane region" description="Helical" evidence="1">
    <location>
        <begin position="45"/>
        <end position="62"/>
    </location>
</feature>
<accession>A0AAU9C5S5</accession>
<dbReference type="AlphaFoldDB" id="A0AAU9C5S5"/>
<sequence>MQNLIRFNFYLAVLVSVVGGIAVLFKPSLVFPQLLQSYGPLARNLLLIVFYLVVIQLIMWAFRYRHSGYLEALFMGCLMLMAAVGIPFYSEINGLPRSPVLVGALTYCGISHLIYFIYAYLYCRDPEADSNCKEV</sequence>
<evidence type="ECO:0000313" key="2">
    <source>
        <dbReference type="EMBL" id="BCX82479.1"/>
    </source>
</evidence>
<keyword evidence="1" id="KW-0812">Transmembrane</keyword>
<keyword evidence="1" id="KW-1133">Transmembrane helix</keyword>
<keyword evidence="3" id="KW-1185">Reference proteome</keyword>
<evidence type="ECO:0000256" key="1">
    <source>
        <dbReference type="SAM" id="Phobius"/>
    </source>
</evidence>
<dbReference type="RefSeq" id="WP_317704879.1">
    <property type="nucleotide sequence ID" value="NZ_AP024714.1"/>
</dbReference>
<feature type="transmembrane region" description="Helical" evidence="1">
    <location>
        <begin position="69"/>
        <end position="89"/>
    </location>
</feature>
<reference evidence="3" key="1">
    <citation type="journal article" date="2024" name="Int. J. Syst. Evol. Microbiol.">
        <title>Methylomarinovum tepidoasis sp. nov., a moderately thermophilic methanotroph of the family Methylothermaceae isolated from a deep-sea hydrothermal field.</title>
        <authorList>
            <person name="Hirayama H."/>
            <person name="Takaki Y."/>
            <person name="Abe M."/>
            <person name="Miyazaki M."/>
            <person name="Uematsu K."/>
            <person name="Matsui Y."/>
            <person name="Takai K."/>
        </authorList>
    </citation>
    <scope>NUCLEOTIDE SEQUENCE [LARGE SCALE GENOMIC DNA]</scope>
    <source>
        <strain evidence="3">IT-9</strain>
    </source>
</reference>
<evidence type="ECO:0000313" key="3">
    <source>
        <dbReference type="Proteomes" id="UP001321825"/>
    </source>
</evidence>
<feature type="transmembrane region" description="Helical" evidence="1">
    <location>
        <begin position="101"/>
        <end position="123"/>
    </location>
</feature>
<protein>
    <submittedName>
        <fullName evidence="2">Uncharacterized protein</fullName>
    </submittedName>
</protein>
<dbReference type="EMBL" id="AP024714">
    <property type="protein sequence ID" value="BCX82479.1"/>
    <property type="molecule type" value="Genomic_DNA"/>
</dbReference>
<feature type="transmembrane region" description="Helical" evidence="1">
    <location>
        <begin position="7"/>
        <end position="25"/>
    </location>
</feature>
<proteinExistence type="predicted"/>
<dbReference type="Proteomes" id="UP001321825">
    <property type="component" value="Chromosome"/>
</dbReference>